<dbReference type="InterPro" id="IPR036390">
    <property type="entry name" value="WH_DNA-bd_sf"/>
</dbReference>
<organism evidence="3 4">
    <name type="scientific">Aureicoccus marinus</name>
    <dbReference type="NCBI Taxonomy" id="754435"/>
    <lineage>
        <taxon>Bacteria</taxon>
        <taxon>Pseudomonadati</taxon>
        <taxon>Bacteroidota</taxon>
        <taxon>Flavobacteriia</taxon>
        <taxon>Flavobacteriales</taxon>
        <taxon>Flavobacteriaceae</taxon>
        <taxon>Aureicoccus</taxon>
    </lineage>
</organism>
<dbReference type="InterPro" id="IPR015797">
    <property type="entry name" value="NUDIX_hydrolase-like_dom_sf"/>
</dbReference>
<dbReference type="PANTHER" id="PTHR43736">
    <property type="entry name" value="ADP-RIBOSE PYROPHOSPHATASE"/>
    <property type="match status" value="1"/>
</dbReference>
<dbReference type="Pfam" id="PF00293">
    <property type="entry name" value="NUDIX"/>
    <property type="match status" value="1"/>
</dbReference>
<reference evidence="4" key="1">
    <citation type="submission" date="2016-11" db="EMBL/GenBank/DDBJ databases">
        <title>Trade-off between light-utilization and light-protection in marine flavobacteria.</title>
        <authorList>
            <person name="Kumagai Y."/>
            <person name="Yoshizawa S."/>
            <person name="Kogure K."/>
        </authorList>
    </citation>
    <scope>NUCLEOTIDE SEQUENCE [LARGE SCALE GENOMIC DNA]</scope>
    <source>
        <strain evidence="4">SG-18</strain>
    </source>
</reference>
<comment type="caution">
    <text evidence="3">The sequence shown here is derived from an EMBL/GenBank/DDBJ whole genome shotgun (WGS) entry which is preliminary data.</text>
</comment>
<evidence type="ECO:0000313" key="4">
    <source>
        <dbReference type="Proteomes" id="UP000239366"/>
    </source>
</evidence>
<evidence type="ECO:0000259" key="2">
    <source>
        <dbReference type="PROSITE" id="PS51462"/>
    </source>
</evidence>
<dbReference type="EMBL" id="MQVX01000001">
    <property type="protein sequence ID" value="PQJ14560.1"/>
    <property type="molecule type" value="Genomic_DNA"/>
</dbReference>
<feature type="domain" description="Nudix hydrolase" evidence="2">
    <location>
        <begin position="17"/>
        <end position="164"/>
    </location>
</feature>
<accession>A0A2S7T3R6</accession>
<dbReference type="OrthoDB" id="9786141at2"/>
<evidence type="ECO:0000313" key="3">
    <source>
        <dbReference type="EMBL" id="PQJ14560.1"/>
    </source>
</evidence>
<proteinExistence type="predicted"/>
<protein>
    <recommendedName>
        <fullName evidence="2">Nudix hydrolase domain-containing protein</fullName>
    </recommendedName>
</protein>
<dbReference type="RefSeq" id="WP_105000195.1">
    <property type="nucleotide sequence ID" value="NZ_MQVX01000001.1"/>
</dbReference>
<dbReference type="Gene3D" id="1.10.10.10">
    <property type="entry name" value="Winged helix-like DNA-binding domain superfamily/Winged helix DNA-binding domain"/>
    <property type="match status" value="1"/>
</dbReference>
<evidence type="ECO:0000256" key="1">
    <source>
        <dbReference type="SAM" id="MobiDB-lite"/>
    </source>
</evidence>
<dbReference type="Proteomes" id="UP000239366">
    <property type="component" value="Unassembled WGS sequence"/>
</dbReference>
<dbReference type="PROSITE" id="PS51462">
    <property type="entry name" value="NUDIX"/>
    <property type="match status" value="1"/>
</dbReference>
<dbReference type="Pfam" id="PF21906">
    <property type="entry name" value="WHD_NrtR"/>
    <property type="match status" value="1"/>
</dbReference>
<dbReference type="SUPFAM" id="SSF55811">
    <property type="entry name" value="Nudix"/>
    <property type="match status" value="1"/>
</dbReference>
<dbReference type="InterPro" id="IPR036388">
    <property type="entry name" value="WH-like_DNA-bd_sf"/>
</dbReference>
<dbReference type="Gene3D" id="3.90.79.10">
    <property type="entry name" value="Nucleoside Triphosphate Pyrophosphohydrolase"/>
    <property type="match status" value="1"/>
</dbReference>
<feature type="region of interest" description="Disordered" evidence="1">
    <location>
        <begin position="210"/>
        <end position="235"/>
    </location>
</feature>
<dbReference type="AlphaFoldDB" id="A0A2S7T3R6"/>
<keyword evidence="4" id="KW-1185">Reference proteome</keyword>
<dbReference type="InterPro" id="IPR000086">
    <property type="entry name" value="NUDIX_hydrolase_dom"/>
</dbReference>
<dbReference type="PANTHER" id="PTHR43736:SF4">
    <property type="entry name" value="SLR1690 PROTEIN"/>
    <property type="match status" value="1"/>
</dbReference>
<dbReference type="SUPFAM" id="SSF46785">
    <property type="entry name" value="Winged helix' DNA-binding domain"/>
    <property type="match status" value="1"/>
</dbReference>
<dbReference type="InterPro" id="IPR054105">
    <property type="entry name" value="WHD_NrtR"/>
</dbReference>
<dbReference type="CDD" id="cd18873">
    <property type="entry name" value="NUDIX_NadM_like"/>
    <property type="match status" value="1"/>
</dbReference>
<feature type="compositionally biased region" description="Basic and acidic residues" evidence="1">
    <location>
        <begin position="213"/>
        <end position="226"/>
    </location>
</feature>
<sequence>MDVSDFLHNGDKSYLPNLSLDHVILGYEEGQLKCLLLQTNEGWNLPGGLIKRTESVEEAVDRVLQERTGLTHGHREFLSVFGKQDRSFAQQWKQMLESYKLEWKPEFWINDRFVTLGYYSLVNIRDVEPVKGEYNQDIAWFSLQDLPEMWMDHKDIALFAHEKLKRDIKEQMASHYLLNSEFTMPELHQLHQTILEQELDRSRFQKKMLSSGKFERLPQKRTDKPGRAPFQYRAK</sequence>
<gene>
    <name evidence="3" type="ORF">BST99_01280</name>
</gene>
<name>A0A2S7T3R6_9FLAO</name>